<dbReference type="SUPFAM" id="SSF52980">
    <property type="entry name" value="Restriction endonuclease-like"/>
    <property type="match status" value="1"/>
</dbReference>
<organism evidence="3">
    <name type="scientific">marine sediment metagenome</name>
    <dbReference type="NCBI Taxonomy" id="412755"/>
    <lineage>
        <taxon>unclassified sequences</taxon>
        <taxon>metagenomes</taxon>
        <taxon>ecological metagenomes</taxon>
    </lineage>
</organism>
<feature type="compositionally biased region" description="Basic and acidic residues" evidence="1">
    <location>
        <begin position="1"/>
        <end position="20"/>
    </location>
</feature>
<feature type="region of interest" description="Disordered" evidence="1">
    <location>
        <begin position="1"/>
        <end position="43"/>
    </location>
</feature>
<accession>A0A0F9JXL5</accession>
<dbReference type="AlphaFoldDB" id="A0A0F9JXL5"/>
<dbReference type="Gene3D" id="3.40.960.10">
    <property type="entry name" value="VSR Endonuclease"/>
    <property type="match status" value="1"/>
</dbReference>
<dbReference type="EMBL" id="LAZR01016633">
    <property type="protein sequence ID" value="KKM03663.1"/>
    <property type="molecule type" value="Genomic_DNA"/>
</dbReference>
<comment type="caution">
    <text evidence="3">The sequence shown here is derived from an EMBL/GenBank/DDBJ whole genome shotgun (WGS) entry which is preliminary data.</text>
</comment>
<proteinExistence type="predicted"/>
<evidence type="ECO:0000259" key="2">
    <source>
        <dbReference type="Pfam" id="PF04480"/>
    </source>
</evidence>
<sequence length="169" mass="19649">MKKNKLTEQQKAILEADKGRPRGKKASKSITILPQHGKRRNPRVSDKVFLKKKAAQMRKRPTGAEAVFGRKLQEANIRFKSQYPYNHRGLKGIFDFYLFDYNMMVEIDGGYHLEPSQQQTDAIKDFVCEKYLKKQMVRFTNNQALYLSIEQILVIIENLFITSKTMAST</sequence>
<feature type="domain" description="DUF559" evidence="2">
    <location>
        <begin position="51"/>
        <end position="152"/>
    </location>
</feature>
<dbReference type="Pfam" id="PF04480">
    <property type="entry name" value="DUF559"/>
    <property type="match status" value="1"/>
</dbReference>
<evidence type="ECO:0000256" key="1">
    <source>
        <dbReference type="SAM" id="MobiDB-lite"/>
    </source>
</evidence>
<dbReference type="InterPro" id="IPR011335">
    <property type="entry name" value="Restrct_endonuc-II-like"/>
</dbReference>
<dbReference type="InterPro" id="IPR007569">
    <property type="entry name" value="DUF559"/>
</dbReference>
<evidence type="ECO:0000313" key="3">
    <source>
        <dbReference type="EMBL" id="KKM03663.1"/>
    </source>
</evidence>
<name>A0A0F9JXL5_9ZZZZ</name>
<protein>
    <recommendedName>
        <fullName evidence="2">DUF559 domain-containing protein</fullName>
    </recommendedName>
</protein>
<gene>
    <name evidence="3" type="ORF">LCGC14_1772190</name>
</gene>
<reference evidence="3" key="1">
    <citation type="journal article" date="2015" name="Nature">
        <title>Complex archaea that bridge the gap between prokaryotes and eukaryotes.</title>
        <authorList>
            <person name="Spang A."/>
            <person name="Saw J.H."/>
            <person name="Jorgensen S.L."/>
            <person name="Zaremba-Niedzwiedzka K."/>
            <person name="Martijn J."/>
            <person name="Lind A.E."/>
            <person name="van Eijk R."/>
            <person name="Schleper C."/>
            <person name="Guy L."/>
            <person name="Ettema T.J."/>
        </authorList>
    </citation>
    <scope>NUCLEOTIDE SEQUENCE</scope>
</reference>